<name>A0A2T6FYQ7_9BACL</name>
<proteinExistence type="predicted"/>
<evidence type="ECO:0000313" key="2">
    <source>
        <dbReference type="EMBL" id="PUA37049.1"/>
    </source>
</evidence>
<sequence>MSQVQKWGNSLGIRIPKSLALKVGLEEGSEVDLDVEDGYLVIKPKSTTLEELLFKVTPENLHKEVTTGGPQGRESW</sequence>
<dbReference type="Pfam" id="PF04014">
    <property type="entry name" value="MazE_antitoxin"/>
    <property type="match status" value="1"/>
</dbReference>
<dbReference type="AlphaFoldDB" id="A0A2T6FYQ7"/>
<keyword evidence="2" id="KW-0238">DNA-binding</keyword>
<feature type="domain" description="SpoVT-AbrB" evidence="1">
    <location>
        <begin position="5"/>
        <end position="50"/>
    </location>
</feature>
<dbReference type="InterPro" id="IPR039052">
    <property type="entry name" value="Antitox_PemI-like"/>
</dbReference>
<dbReference type="GO" id="GO:0097351">
    <property type="term" value="F:toxin sequestering activity"/>
    <property type="evidence" value="ECO:0007669"/>
    <property type="project" value="InterPro"/>
</dbReference>
<dbReference type="PANTHER" id="PTHR40516:SF1">
    <property type="entry name" value="ANTITOXIN CHPS-RELATED"/>
    <property type="match status" value="1"/>
</dbReference>
<dbReference type="GO" id="GO:0003677">
    <property type="term" value="F:DNA binding"/>
    <property type="evidence" value="ECO:0007669"/>
    <property type="project" value="UniProtKB-KW"/>
</dbReference>
<organism evidence="2 3">
    <name type="scientific">Paenibacillus elgii</name>
    <dbReference type="NCBI Taxonomy" id="189691"/>
    <lineage>
        <taxon>Bacteria</taxon>
        <taxon>Bacillati</taxon>
        <taxon>Bacillota</taxon>
        <taxon>Bacilli</taxon>
        <taxon>Bacillales</taxon>
        <taxon>Paenibacillaceae</taxon>
        <taxon>Paenibacillus</taxon>
    </lineage>
</organism>
<dbReference type="Gene3D" id="2.10.260.10">
    <property type="match status" value="1"/>
</dbReference>
<dbReference type="InterPro" id="IPR037914">
    <property type="entry name" value="SpoVT-AbrB_sf"/>
</dbReference>
<dbReference type="SMART" id="SM00966">
    <property type="entry name" value="SpoVT_AbrB"/>
    <property type="match status" value="1"/>
</dbReference>
<reference evidence="2 3" key="1">
    <citation type="submission" date="2018-03" db="EMBL/GenBank/DDBJ databases">
        <title>Genome sequence of Paenibacillus elgii strain AC13 an antimicrobial compound producing bacteria.</title>
        <authorList>
            <person name="Kurokawa A.S."/>
            <person name="Araujo J.F."/>
            <person name="Costa R.A."/>
            <person name="Ortega D.B."/>
            <person name="Pires A.S."/>
            <person name="Pappas G.J.Jr."/>
            <person name="Franco O.L."/>
            <person name="Barreto C."/>
            <person name="Magalhaes B.S."/>
            <person name="Kruger R.H."/>
        </authorList>
    </citation>
    <scope>NUCLEOTIDE SEQUENCE [LARGE SCALE GENOMIC DNA]</scope>
    <source>
        <strain evidence="2 3">AC13</strain>
    </source>
</reference>
<dbReference type="InterPro" id="IPR007159">
    <property type="entry name" value="SpoVT-AbrB_dom"/>
</dbReference>
<dbReference type="Proteomes" id="UP000244184">
    <property type="component" value="Unassembled WGS sequence"/>
</dbReference>
<dbReference type="PANTHER" id="PTHR40516">
    <property type="entry name" value="ANTITOXIN CHPS-RELATED"/>
    <property type="match status" value="1"/>
</dbReference>
<dbReference type="SUPFAM" id="SSF89447">
    <property type="entry name" value="AbrB/MazE/MraZ-like"/>
    <property type="match status" value="1"/>
</dbReference>
<accession>A0A2T6FYQ7</accession>
<dbReference type="EMBL" id="PYHP01000063">
    <property type="protein sequence ID" value="PUA37049.1"/>
    <property type="molecule type" value="Genomic_DNA"/>
</dbReference>
<evidence type="ECO:0000313" key="3">
    <source>
        <dbReference type="Proteomes" id="UP000244184"/>
    </source>
</evidence>
<dbReference type="RefSeq" id="WP_108533213.1">
    <property type="nucleotide sequence ID" value="NZ_PYHP01000063.1"/>
</dbReference>
<protein>
    <submittedName>
        <fullName evidence="2">AbrB/MazE/SpoVT family DNA-binding domain-containing protein</fullName>
    </submittedName>
</protein>
<comment type="caution">
    <text evidence="2">The sequence shown here is derived from an EMBL/GenBank/DDBJ whole genome shotgun (WGS) entry which is preliminary data.</text>
</comment>
<evidence type="ECO:0000259" key="1">
    <source>
        <dbReference type="SMART" id="SM00966"/>
    </source>
</evidence>
<gene>
    <name evidence="2" type="ORF">C8Z91_22140</name>
</gene>